<keyword evidence="3" id="KW-0731">Sigma factor</keyword>
<evidence type="ECO:0000256" key="4">
    <source>
        <dbReference type="ARBA" id="ARBA00023163"/>
    </source>
</evidence>
<keyword evidence="2" id="KW-0805">Transcription regulation</keyword>
<dbReference type="GO" id="GO:0006352">
    <property type="term" value="P:DNA-templated transcription initiation"/>
    <property type="evidence" value="ECO:0007669"/>
    <property type="project" value="InterPro"/>
</dbReference>
<evidence type="ECO:0000259" key="6">
    <source>
        <dbReference type="Pfam" id="PF08281"/>
    </source>
</evidence>
<dbReference type="Pfam" id="PF08281">
    <property type="entry name" value="Sigma70_r4_2"/>
    <property type="match status" value="1"/>
</dbReference>
<dbReference type="CDD" id="cd06171">
    <property type="entry name" value="Sigma70_r4"/>
    <property type="match status" value="1"/>
</dbReference>
<dbReference type="InterPro" id="IPR013325">
    <property type="entry name" value="RNA_pol_sigma_r2"/>
</dbReference>
<dbReference type="KEGG" id="aba:Acid345_4688"/>
<dbReference type="InterPro" id="IPR039425">
    <property type="entry name" value="RNA_pol_sigma-70-like"/>
</dbReference>
<keyword evidence="4" id="KW-0804">Transcription</keyword>
<dbReference type="HOGENOM" id="CLU_047691_3_0_0"/>
<reference evidence="7 8" key="1">
    <citation type="journal article" date="2009" name="Appl. Environ. Microbiol.">
        <title>Three genomes from the phylum Acidobacteria provide insight into the lifestyles of these microorganisms in soils.</title>
        <authorList>
            <person name="Ward N.L."/>
            <person name="Challacombe J.F."/>
            <person name="Janssen P.H."/>
            <person name="Henrissat B."/>
            <person name="Coutinho P.M."/>
            <person name="Wu M."/>
            <person name="Xie G."/>
            <person name="Haft D.H."/>
            <person name="Sait M."/>
            <person name="Badger J."/>
            <person name="Barabote R.D."/>
            <person name="Bradley B."/>
            <person name="Brettin T.S."/>
            <person name="Brinkac L.M."/>
            <person name="Bruce D."/>
            <person name="Creasy T."/>
            <person name="Daugherty S.C."/>
            <person name="Davidsen T.M."/>
            <person name="DeBoy R.T."/>
            <person name="Detter J.C."/>
            <person name="Dodson R.J."/>
            <person name="Durkin A.S."/>
            <person name="Ganapathy A."/>
            <person name="Gwinn-Giglio M."/>
            <person name="Han C.S."/>
            <person name="Khouri H."/>
            <person name="Kiss H."/>
            <person name="Kothari S.P."/>
            <person name="Madupu R."/>
            <person name="Nelson K.E."/>
            <person name="Nelson W.C."/>
            <person name="Paulsen I."/>
            <person name="Penn K."/>
            <person name="Ren Q."/>
            <person name="Rosovitz M.J."/>
            <person name="Selengut J.D."/>
            <person name="Shrivastava S."/>
            <person name="Sullivan S.A."/>
            <person name="Tapia R."/>
            <person name="Thompson L.S."/>
            <person name="Watkins K.L."/>
            <person name="Yang Q."/>
            <person name="Yu C."/>
            <person name="Zafar N."/>
            <person name="Zhou L."/>
            <person name="Kuske C.R."/>
        </authorList>
    </citation>
    <scope>NUCLEOTIDE SEQUENCE [LARGE SCALE GENOMIC DNA]</scope>
    <source>
        <strain evidence="7 8">Ellin345</strain>
    </source>
</reference>
<dbReference type="SUPFAM" id="SSF88946">
    <property type="entry name" value="Sigma2 domain of RNA polymerase sigma factors"/>
    <property type="match status" value="1"/>
</dbReference>
<dbReference type="Gene3D" id="1.10.10.10">
    <property type="entry name" value="Winged helix-like DNA-binding domain superfamily/Winged helix DNA-binding domain"/>
    <property type="match status" value="1"/>
</dbReference>
<dbReference type="GO" id="GO:0003677">
    <property type="term" value="F:DNA binding"/>
    <property type="evidence" value="ECO:0007669"/>
    <property type="project" value="InterPro"/>
</dbReference>
<dbReference type="SUPFAM" id="SSF88659">
    <property type="entry name" value="Sigma3 and sigma4 domains of RNA polymerase sigma factors"/>
    <property type="match status" value="1"/>
</dbReference>
<evidence type="ECO:0000313" key="8">
    <source>
        <dbReference type="Proteomes" id="UP000002432"/>
    </source>
</evidence>
<evidence type="ECO:0000259" key="5">
    <source>
        <dbReference type="Pfam" id="PF04542"/>
    </source>
</evidence>
<dbReference type="RefSeq" id="WP_011525484.1">
    <property type="nucleotide sequence ID" value="NC_008009.1"/>
</dbReference>
<organism evidence="7 8">
    <name type="scientific">Koribacter versatilis (strain Ellin345)</name>
    <dbReference type="NCBI Taxonomy" id="204669"/>
    <lineage>
        <taxon>Bacteria</taxon>
        <taxon>Pseudomonadati</taxon>
        <taxon>Acidobacteriota</taxon>
        <taxon>Terriglobia</taxon>
        <taxon>Terriglobales</taxon>
        <taxon>Candidatus Korobacteraceae</taxon>
        <taxon>Candidatus Korobacter</taxon>
    </lineage>
</organism>
<gene>
    <name evidence="7" type="ordered locus">Acid345_4688</name>
</gene>
<keyword evidence="8" id="KW-1185">Reference proteome</keyword>
<dbReference type="NCBIfam" id="TIGR02937">
    <property type="entry name" value="sigma70-ECF"/>
    <property type="match status" value="1"/>
</dbReference>
<proteinExistence type="inferred from homology"/>
<dbReference type="PANTHER" id="PTHR43133">
    <property type="entry name" value="RNA POLYMERASE ECF-TYPE SIGMA FACTO"/>
    <property type="match status" value="1"/>
</dbReference>
<comment type="similarity">
    <text evidence="1">Belongs to the sigma-70 factor family. ECF subfamily.</text>
</comment>
<dbReference type="STRING" id="204669.Acid345_4688"/>
<dbReference type="eggNOG" id="COG1595">
    <property type="taxonomic scope" value="Bacteria"/>
</dbReference>
<feature type="domain" description="RNA polymerase sigma factor 70 region 4 type 2" evidence="6">
    <location>
        <begin position="110"/>
        <end position="161"/>
    </location>
</feature>
<evidence type="ECO:0000313" key="7">
    <source>
        <dbReference type="EMBL" id="ABF43688.1"/>
    </source>
</evidence>
<dbReference type="GO" id="GO:0016987">
    <property type="term" value="F:sigma factor activity"/>
    <property type="evidence" value="ECO:0007669"/>
    <property type="project" value="UniProtKB-KW"/>
</dbReference>
<dbReference type="Gene3D" id="1.10.1740.10">
    <property type="match status" value="1"/>
</dbReference>
<evidence type="ECO:0000256" key="2">
    <source>
        <dbReference type="ARBA" id="ARBA00023015"/>
    </source>
</evidence>
<dbReference type="InterPro" id="IPR014284">
    <property type="entry name" value="RNA_pol_sigma-70_dom"/>
</dbReference>
<name>Q1IHG2_KORVE</name>
<dbReference type="InterPro" id="IPR036388">
    <property type="entry name" value="WH-like_DNA-bd_sf"/>
</dbReference>
<dbReference type="InterPro" id="IPR007627">
    <property type="entry name" value="RNA_pol_sigma70_r2"/>
</dbReference>
<evidence type="ECO:0000256" key="1">
    <source>
        <dbReference type="ARBA" id="ARBA00010641"/>
    </source>
</evidence>
<protein>
    <submittedName>
        <fullName evidence="7">Sigma-24, ECF subfamily</fullName>
    </submittedName>
</protein>
<dbReference type="PANTHER" id="PTHR43133:SF25">
    <property type="entry name" value="RNA POLYMERASE SIGMA FACTOR RFAY-RELATED"/>
    <property type="match status" value="1"/>
</dbReference>
<evidence type="ECO:0000256" key="3">
    <source>
        <dbReference type="ARBA" id="ARBA00023082"/>
    </source>
</evidence>
<dbReference type="EMBL" id="CP000360">
    <property type="protein sequence ID" value="ABF43688.1"/>
    <property type="molecule type" value="Genomic_DNA"/>
</dbReference>
<dbReference type="InterPro" id="IPR013249">
    <property type="entry name" value="RNA_pol_sigma70_r4_t2"/>
</dbReference>
<dbReference type="Proteomes" id="UP000002432">
    <property type="component" value="Chromosome"/>
</dbReference>
<dbReference type="OrthoDB" id="9785675at2"/>
<sequence length="173" mass="19476">MESHERVREFDRVVTPHLARAYNLAHLIVGNSADAEDLVQEASLRAFRGLDGYHGGDARTWLLVIVRNVCYSFLSRTRNVQEVVEFEEEQHSGESATPEASVLQTADAADVRRAIEELPTEFREALVLREMEELSYKQIAEITGAPVGTVMSRLSRARQQLRQRLQKQAGKGA</sequence>
<dbReference type="Pfam" id="PF04542">
    <property type="entry name" value="Sigma70_r2"/>
    <property type="match status" value="1"/>
</dbReference>
<dbReference type="AlphaFoldDB" id="Q1IHG2"/>
<accession>Q1IHG2</accession>
<dbReference type="InterPro" id="IPR013324">
    <property type="entry name" value="RNA_pol_sigma_r3/r4-like"/>
</dbReference>
<dbReference type="EnsemblBacteria" id="ABF43688">
    <property type="protein sequence ID" value="ABF43688"/>
    <property type="gene ID" value="Acid345_4688"/>
</dbReference>
<feature type="domain" description="RNA polymerase sigma-70 region 2" evidence="5">
    <location>
        <begin position="14"/>
        <end position="78"/>
    </location>
</feature>